<reference evidence="1 2" key="1">
    <citation type="journal article" date="2014" name="Agronomy (Basel)">
        <title>A Draft Genome Sequence for Ensete ventricosum, the Drought-Tolerant Tree Against Hunger.</title>
        <authorList>
            <person name="Harrison J."/>
            <person name="Moore K.A."/>
            <person name="Paszkiewicz K."/>
            <person name="Jones T."/>
            <person name="Grant M."/>
            <person name="Ambacheew D."/>
            <person name="Muzemil S."/>
            <person name="Studholme D.J."/>
        </authorList>
    </citation>
    <scope>NUCLEOTIDE SEQUENCE [LARGE SCALE GENOMIC DNA]</scope>
</reference>
<protein>
    <submittedName>
        <fullName evidence="1">Uncharacterized protein</fullName>
    </submittedName>
</protein>
<dbReference type="AlphaFoldDB" id="A0A426XXL9"/>
<sequence length="116" mass="12501">MGSVYVALPRQAVLVKVYYRSFWKNAQNNNQIPVDGLSDPSPVIRNGSAPPASAFSGQFDESNIPVAPVMLSNAQNPTESDATAGLSYKIMDTATGFASELVATFFLANLDFLLQR</sequence>
<accession>A0A426XXL9</accession>
<gene>
    <name evidence="1" type="ORF">B296_00055848</name>
</gene>
<name>A0A426XXL9_ENSVE</name>
<dbReference type="EMBL" id="AMZH03016597">
    <property type="protein sequence ID" value="RRT44236.1"/>
    <property type="molecule type" value="Genomic_DNA"/>
</dbReference>
<evidence type="ECO:0000313" key="2">
    <source>
        <dbReference type="Proteomes" id="UP000287651"/>
    </source>
</evidence>
<proteinExistence type="predicted"/>
<comment type="caution">
    <text evidence="1">The sequence shown here is derived from an EMBL/GenBank/DDBJ whole genome shotgun (WGS) entry which is preliminary data.</text>
</comment>
<dbReference type="Proteomes" id="UP000287651">
    <property type="component" value="Unassembled WGS sequence"/>
</dbReference>
<organism evidence="1 2">
    <name type="scientific">Ensete ventricosum</name>
    <name type="common">Abyssinian banana</name>
    <name type="synonym">Musa ensete</name>
    <dbReference type="NCBI Taxonomy" id="4639"/>
    <lineage>
        <taxon>Eukaryota</taxon>
        <taxon>Viridiplantae</taxon>
        <taxon>Streptophyta</taxon>
        <taxon>Embryophyta</taxon>
        <taxon>Tracheophyta</taxon>
        <taxon>Spermatophyta</taxon>
        <taxon>Magnoliopsida</taxon>
        <taxon>Liliopsida</taxon>
        <taxon>Zingiberales</taxon>
        <taxon>Musaceae</taxon>
        <taxon>Ensete</taxon>
    </lineage>
</organism>
<evidence type="ECO:0000313" key="1">
    <source>
        <dbReference type="EMBL" id="RRT44236.1"/>
    </source>
</evidence>